<organism evidence="1">
    <name type="scientific">viral metagenome</name>
    <dbReference type="NCBI Taxonomy" id="1070528"/>
    <lineage>
        <taxon>unclassified sequences</taxon>
        <taxon>metagenomes</taxon>
        <taxon>organismal metagenomes</taxon>
    </lineage>
</organism>
<name>A0A6M3LNS2_9ZZZZ</name>
<gene>
    <name evidence="1" type="ORF">MM415B03875_0009</name>
</gene>
<dbReference type="AlphaFoldDB" id="A0A6M3LNS2"/>
<proteinExistence type="predicted"/>
<evidence type="ECO:0000313" key="1">
    <source>
        <dbReference type="EMBL" id="QJA94385.1"/>
    </source>
</evidence>
<accession>A0A6M3LNS2</accession>
<sequence>MSAYRQVFEEAVKLVGFRKVLAELLLAAKIIDPSTVGQFTAHINSGGVTDAYVNKKI</sequence>
<dbReference type="EMBL" id="MT143227">
    <property type="protein sequence ID" value="QJA94385.1"/>
    <property type="molecule type" value="Genomic_DNA"/>
</dbReference>
<protein>
    <submittedName>
        <fullName evidence="1">Uncharacterized protein</fullName>
    </submittedName>
</protein>
<reference evidence="1" key="1">
    <citation type="submission" date="2020-03" db="EMBL/GenBank/DDBJ databases">
        <title>The deep terrestrial virosphere.</title>
        <authorList>
            <person name="Holmfeldt K."/>
            <person name="Nilsson E."/>
            <person name="Simone D."/>
            <person name="Lopez-Fernandez M."/>
            <person name="Wu X."/>
            <person name="de Brujin I."/>
            <person name="Lundin D."/>
            <person name="Andersson A."/>
            <person name="Bertilsson S."/>
            <person name="Dopson M."/>
        </authorList>
    </citation>
    <scope>NUCLEOTIDE SEQUENCE</scope>
    <source>
        <strain evidence="1">MM415B03875</strain>
    </source>
</reference>